<dbReference type="GO" id="GO:0005886">
    <property type="term" value="C:plasma membrane"/>
    <property type="evidence" value="ECO:0007669"/>
    <property type="project" value="InterPro"/>
</dbReference>
<comment type="similarity">
    <text evidence="2">Belongs to the TrkH potassium transport family.</text>
</comment>
<dbReference type="InterPro" id="IPR051143">
    <property type="entry name" value="TrkH_K-transport"/>
</dbReference>
<gene>
    <name evidence="12" type="ORF">X797_001195</name>
</gene>
<dbReference type="GO" id="GO:0140107">
    <property type="term" value="F:high-affinity potassium ion transmembrane transporter activity"/>
    <property type="evidence" value="ECO:0007669"/>
    <property type="project" value="TreeGrafter"/>
</dbReference>
<keyword evidence="9 11" id="KW-0472">Membrane</keyword>
<dbReference type="InterPro" id="IPR004773">
    <property type="entry name" value="K/Na_transp_Trk1/HKT1"/>
</dbReference>
<dbReference type="NCBIfam" id="TIGR00934">
    <property type="entry name" value="2a38euk"/>
    <property type="match status" value="1"/>
</dbReference>
<evidence type="ECO:0000256" key="10">
    <source>
        <dbReference type="SAM" id="MobiDB-lite"/>
    </source>
</evidence>
<organism evidence="12 13">
    <name type="scientific">Metarhizium robertsii</name>
    <dbReference type="NCBI Taxonomy" id="568076"/>
    <lineage>
        <taxon>Eukaryota</taxon>
        <taxon>Fungi</taxon>
        <taxon>Dikarya</taxon>
        <taxon>Ascomycota</taxon>
        <taxon>Pezizomycotina</taxon>
        <taxon>Sordariomycetes</taxon>
        <taxon>Hypocreomycetidae</taxon>
        <taxon>Hypocreales</taxon>
        <taxon>Clavicipitaceae</taxon>
        <taxon>Metarhizium</taxon>
    </lineage>
</organism>
<accession>A0A0A1V9D4</accession>
<comment type="caution">
    <text evidence="12">The sequence shown here is derived from an EMBL/GenBank/DDBJ whole genome shotgun (WGS) entry which is preliminary data.</text>
</comment>
<dbReference type="PANTHER" id="PTHR31064:SF5">
    <property type="entry name" value="POTASSIUM ION TRANSPORTER (EUROFUNG)"/>
    <property type="match status" value="1"/>
</dbReference>
<keyword evidence="4" id="KW-0633">Potassium transport</keyword>
<dbReference type="AlphaFoldDB" id="A0A0A1V9D4"/>
<dbReference type="HOGENOM" id="CLU_005947_5_0_1"/>
<protein>
    <submittedName>
        <fullName evidence="12">Cation transporter</fullName>
    </submittedName>
</protein>
<evidence type="ECO:0000313" key="13">
    <source>
        <dbReference type="Proteomes" id="UP000030151"/>
    </source>
</evidence>
<evidence type="ECO:0000256" key="2">
    <source>
        <dbReference type="ARBA" id="ARBA00009137"/>
    </source>
</evidence>
<dbReference type="Pfam" id="PF02386">
    <property type="entry name" value="TrkH"/>
    <property type="match status" value="1"/>
</dbReference>
<dbReference type="GO" id="GO:0030007">
    <property type="term" value="P:intracellular potassium ion homeostasis"/>
    <property type="evidence" value="ECO:0007669"/>
    <property type="project" value="InterPro"/>
</dbReference>
<keyword evidence="7 11" id="KW-1133">Transmembrane helix</keyword>
<feature type="region of interest" description="Disordered" evidence="10">
    <location>
        <begin position="112"/>
        <end position="141"/>
    </location>
</feature>
<dbReference type="OrthoDB" id="9999863at2759"/>
<dbReference type="InterPro" id="IPR003445">
    <property type="entry name" value="Cat_transpt"/>
</dbReference>
<evidence type="ECO:0000256" key="6">
    <source>
        <dbReference type="ARBA" id="ARBA00022958"/>
    </source>
</evidence>
<sequence length="668" mass="74611">MRWPSLNFITLHYAYIFVMGLLSIPFLYLYGNISAIDAYFMGSSASTESGLNVANLNELKLYQQLYLYFATVFTQMGFVNILVVVVRLYWFNKHLNSFGPALLHARRRGGTDSQEDSRLEYGEPKASPPDTSGVAETRASGKVCEKDGVQLAADNNGAIRGPCQDLESEARVSYSSFVEEAIDASAPHISFDSSADKLRHPRSDSVLYVPGPRDRDLEITRYGEDDNGQYRLQTLGPLRESRSIDRAAALASSLFVIGSEPPPSSISRELTRRRRASDDMPYLSTGASIGRNSRFYNLTRQDRNELGGIEYRSLKLLLKVVVAYYFGVHLIGAIGLVGWILHADSKYAAHLDEFAQDKIWWAFYTSQTAICNLGFTLTPDSMVFFQDSPWVMFWLSLLTFAGNTLYPVFLRSILWTMSKITPRGSSIQEPLQFLLTHPRRCYALLFPGGTTWALFGIIIGLNFLGTLILLVLDLHNPEFTHLTPAQRVAAAFFQSAAARHTGAASFTLSNLSPGAQFTLLVMMYISAFPIAMSIRSSNIYEEKSLGYYAQDPTYNEDRGASYLFQHMQKQLGFDLWYIFLGLFCLSVSEATKLADPNQPFTEADLFPSGGVGLTLGYPDITSALSTKFTTFGKVVMCAMMLRGRHRGMPYGLDRAIMLPDERLVERSA</sequence>
<feature type="transmembrane region" description="Helical" evidence="11">
    <location>
        <begin position="316"/>
        <end position="341"/>
    </location>
</feature>
<feature type="transmembrane region" description="Helical" evidence="11">
    <location>
        <begin position="65"/>
        <end position="90"/>
    </location>
</feature>
<dbReference type="Proteomes" id="UP000030151">
    <property type="component" value="Unassembled WGS sequence"/>
</dbReference>
<evidence type="ECO:0000313" key="12">
    <source>
        <dbReference type="EMBL" id="EXV06475.1"/>
    </source>
</evidence>
<evidence type="ECO:0000256" key="1">
    <source>
        <dbReference type="ARBA" id="ARBA00004141"/>
    </source>
</evidence>
<evidence type="ECO:0000256" key="3">
    <source>
        <dbReference type="ARBA" id="ARBA00022448"/>
    </source>
</evidence>
<keyword evidence="5 11" id="KW-0812">Transmembrane</keyword>
<feature type="transmembrane region" description="Helical" evidence="11">
    <location>
        <begin position="12"/>
        <end position="31"/>
    </location>
</feature>
<evidence type="ECO:0000256" key="7">
    <source>
        <dbReference type="ARBA" id="ARBA00022989"/>
    </source>
</evidence>
<keyword evidence="3" id="KW-0813">Transport</keyword>
<dbReference type="PANTHER" id="PTHR31064">
    <property type="entry name" value="POTASSIUM TRANSPORT PROTEIN DDB_G0292412-RELATED"/>
    <property type="match status" value="1"/>
</dbReference>
<evidence type="ECO:0000256" key="5">
    <source>
        <dbReference type="ARBA" id="ARBA00022692"/>
    </source>
</evidence>
<comment type="subcellular location">
    <subcellularLocation>
        <location evidence="1">Membrane</location>
        <topology evidence="1">Multi-pass membrane protein</topology>
    </subcellularLocation>
</comment>
<name>A0A0A1V9D4_9HYPO</name>
<dbReference type="PIRSF" id="PIRSF002450">
    <property type="entry name" value="K+_transpter_TRK"/>
    <property type="match status" value="1"/>
</dbReference>
<dbReference type="eggNOG" id="KOG1341">
    <property type="taxonomic scope" value="Eukaryota"/>
</dbReference>
<dbReference type="EMBL" id="JELW01000001">
    <property type="protein sequence ID" value="EXV06475.1"/>
    <property type="molecule type" value="Genomic_DNA"/>
</dbReference>
<evidence type="ECO:0000256" key="11">
    <source>
        <dbReference type="SAM" id="Phobius"/>
    </source>
</evidence>
<keyword evidence="6" id="KW-0630">Potassium</keyword>
<reference evidence="12 13" key="1">
    <citation type="submission" date="2014-02" db="EMBL/GenBank/DDBJ databases">
        <title>The genome sequence of the entomopathogenic fungus Metarhizium robertsii ARSEF 2575.</title>
        <authorList>
            <person name="Giuliano Garisto Donzelli B."/>
            <person name="Roe B.A."/>
            <person name="Macmil S.L."/>
            <person name="Krasnoff S.B."/>
            <person name="Gibson D.M."/>
        </authorList>
    </citation>
    <scope>NUCLEOTIDE SEQUENCE [LARGE SCALE GENOMIC DNA]</scope>
    <source>
        <strain evidence="12 13">ARSEF 2575</strain>
    </source>
</reference>
<evidence type="ECO:0000256" key="9">
    <source>
        <dbReference type="ARBA" id="ARBA00023136"/>
    </source>
</evidence>
<proteinExistence type="inferred from homology"/>
<dbReference type="GO" id="GO:1990573">
    <property type="term" value="P:potassium ion import across plasma membrane"/>
    <property type="evidence" value="ECO:0007669"/>
    <property type="project" value="TreeGrafter"/>
</dbReference>
<feature type="transmembrane region" description="Helical" evidence="11">
    <location>
        <begin position="442"/>
        <end position="472"/>
    </location>
</feature>
<feature type="transmembrane region" description="Helical" evidence="11">
    <location>
        <begin position="515"/>
        <end position="534"/>
    </location>
</feature>
<dbReference type="InterPro" id="IPR015958">
    <property type="entry name" value="Trk1_fungi"/>
</dbReference>
<evidence type="ECO:0000256" key="4">
    <source>
        <dbReference type="ARBA" id="ARBA00022538"/>
    </source>
</evidence>
<feature type="transmembrane region" description="Helical" evidence="11">
    <location>
        <begin position="391"/>
        <end position="410"/>
    </location>
</feature>
<evidence type="ECO:0000256" key="8">
    <source>
        <dbReference type="ARBA" id="ARBA00023065"/>
    </source>
</evidence>
<keyword evidence="8" id="KW-0406">Ion transport</keyword>